<dbReference type="GO" id="GO:0004553">
    <property type="term" value="F:hydrolase activity, hydrolyzing O-glycosyl compounds"/>
    <property type="evidence" value="ECO:0007669"/>
    <property type="project" value="InterPro"/>
</dbReference>
<dbReference type="EMBL" id="KQ964248">
    <property type="protein sequence ID" value="KXJ93455.1"/>
    <property type="molecule type" value="Genomic_DNA"/>
</dbReference>
<dbReference type="PROSITE" id="PS51257">
    <property type="entry name" value="PROKAR_LIPOPROTEIN"/>
    <property type="match status" value="1"/>
</dbReference>
<dbReference type="GO" id="GO:0005975">
    <property type="term" value="P:carbohydrate metabolic process"/>
    <property type="evidence" value="ECO:0007669"/>
    <property type="project" value="InterPro"/>
</dbReference>
<evidence type="ECO:0000256" key="2">
    <source>
        <dbReference type="ARBA" id="ARBA00009865"/>
    </source>
</evidence>
<dbReference type="Gene3D" id="2.115.10.20">
    <property type="entry name" value="Glycosyl hydrolase domain, family 43"/>
    <property type="match status" value="2"/>
</dbReference>
<dbReference type="SUPFAM" id="SSF75005">
    <property type="entry name" value="Arabinanase/levansucrase/invertase"/>
    <property type="match status" value="2"/>
</dbReference>
<sequence length="683" mass="74026">MRLSHWASALSGLAACTSAYSIGRGPTAGYERSAAQLAERQAAGNLEAYVFAYFTGNSRDGEKIYLAASRGNNALQWDQLNGGRPVLTSTQGTRGLRDPFLLRSNDGKKFFLIATDLSIGSGTSWGDSVRTGSLYLEIWESSDLVNWSAQRHVKVSPNTAGNTWAPEAYWDDTLKTYVVFWASSLYADNDPNHTGNTYHRMLYATTSDFVTFSAPKVWQDAGTSRIDSTVIKVDGVYHRFTKDEGAGGTGCTDIIQERSTSLTATLGSWTREAACIGRDAGTSAVEGPTVFRANAGDANGQNFYLFVDEYGGRGYIPLATKDISKPTWRVPSSYSLPTSPRHGSVVPITAAELAKLKGSLGTAAVVEKKSEASSTLSKRSTIIPGLYADPNIAIFGKTAYIYATTDGTPGWGGNTFYVWKSNDLRSWTRSAQPFLTLNGTSGNVPWASGNAWAPTIIERGGKHYFYFSGHNPTYNRKTIGVAVSTSGPEGPFVAQPQAMILNNESQTVTTGQAIDPAAFRDPQTGKYYLYWGNGKPVAAELNDDMVSINWSTLTQLSGLNDFREGTFVAFRKGLYHVTYSIDDTGSENYRIGYATSTKPLGPFTNHGLVLSKDASKGILGTGHNSVVQIPGTDEWYIAYHRFKIPGGDGTNRETTVDKMYYDDVTGLMKVVVPTVDGPPARPL</sequence>
<dbReference type="AlphaFoldDB" id="A0A136J8G6"/>
<evidence type="ECO:0000313" key="9">
    <source>
        <dbReference type="Proteomes" id="UP000070501"/>
    </source>
</evidence>
<evidence type="ECO:0000256" key="3">
    <source>
        <dbReference type="ARBA" id="ARBA00022801"/>
    </source>
</evidence>
<keyword evidence="7" id="KW-0732">Signal</keyword>
<evidence type="ECO:0000256" key="5">
    <source>
        <dbReference type="ARBA" id="ARBA00042202"/>
    </source>
</evidence>
<evidence type="ECO:0000256" key="6">
    <source>
        <dbReference type="PIRSR" id="PIRSR606710-2"/>
    </source>
</evidence>
<dbReference type="OrthoDB" id="19657at2759"/>
<gene>
    <name evidence="8" type="ORF">Micbo1qcDRAFT_203533</name>
</gene>
<accession>A0A136J8G6</accession>
<dbReference type="CDD" id="cd08983">
    <property type="entry name" value="GH43_Bt3655-like"/>
    <property type="match status" value="1"/>
</dbReference>
<dbReference type="PANTHER" id="PTHR43301:SF3">
    <property type="entry name" value="ARABINAN ENDO-1,5-ALPHA-L-ARABINOSIDASE A-RELATED"/>
    <property type="match status" value="1"/>
</dbReference>
<evidence type="ECO:0000256" key="4">
    <source>
        <dbReference type="ARBA" id="ARBA00023295"/>
    </source>
</evidence>
<dbReference type="Pfam" id="PF04616">
    <property type="entry name" value="Glyco_hydro_43"/>
    <property type="match status" value="1"/>
</dbReference>
<evidence type="ECO:0000256" key="7">
    <source>
        <dbReference type="SAM" id="SignalP"/>
    </source>
</evidence>
<comment type="pathway">
    <text evidence="1">Glycan metabolism; L-arabinan degradation.</text>
</comment>
<dbReference type="InterPro" id="IPR023296">
    <property type="entry name" value="Glyco_hydro_beta-prop_sf"/>
</dbReference>
<proteinExistence type="inferred from homology"/>
<dbReference type="Proteomes" id="UP000070501">
    <property type="component" value="Unassembled WGS sequence"/>
</dbReference>
<keyword evidence="3 8" id="KW-0378">Hydrolase</keyword>
<keyword evidence="4" id="KW-0326">Glycosidase</keyword>
<evidence type="ECO:0000256" key="1">
    <source>
        <dbReference type="ARBA" id="ARBA00004834"/>
    </source>
</evidence>
<dbReference type="STRING" id="196109.A0A136J8G6"/>
<dbReference type="CDD" id="cd18828">
    <property type="entry name" value="GH43_BT3675-like"/>
    <property type="match status" value="1"/>
</dbReference>
<dbReference type="InterPro" id="IPR050727">
    <property type="entry name" value="GH43_arabinanases"/>
</dbReference>
<keyword evidence="9" id="KW-1185">Reference proteome</keyword>
<name>A0A136J8G6_9PEZI</name>
<organism evidence="8 9">
    <name type="scientific">Microdochium bolleyi</name>
    <dbReference type="NCBI Taxonomy" id="196109"/>
    <lineage>
        <taxon>Eukaryota</taxon>
        <taxon>Fungi</taxon>
        <taxon>Dikarya</taxon>
        <taxon>Ascomycota</taxon>
        <taxon>Pezizomycotina</taxon>
        <taxon>Sordariomycetes</taxon>
        <taxon>Xylariomycetidae</taxon>
        <taxon>Xylariales</taxon>
        <taxon>Microdochiaceae</taxon>
        <taxon>Microdochium</taxon>
    </lineage>
</organism>
<feature type="chain" id="PRO_5007293534" description="Endo-1,5-alpha-L-arabinanase A" evidence="7">
    <location>
        <begin position="20"/>
        <end position="683"/>
    </location>
</feature>
<evidence type="ECO:0000313" key="8">
    <source>
        <dbReference type="EMBL" id="KXJ93455.1"/>
    </source>
</evidence>
<reference evidence="9" key="1">
    <citation type="submission" date="2016-02" db="EMBL/GenBank/DDBJ databases">
        <title>Draft genome sequence of Microdochium bolleyi, a fungal endophyte of beachgrass.</title>
        <authorList>
            <consortium name="DOE Joint Genome Institute"/>
            <person name="David A.S."/>
            <person name="May G."/>
            <person name="Haridas S."/>
            <person name="Lim J."/>
            <person name="Wang M."/>
            <person name="Labutti K."/>
            <person name="Lipzen A."/>
            <person name="Barry K."/>
            <person name="Grigoriev I.V."/>
        </authorList>
    </citation>
    <scope>NUCLEOTIDE SEQUENCE [LARGE SCALE GENOMIC DNA]</scope>
    <source>
        <strain evidence="9">J235TASD1</strain>
    </source>
</reference>
<dbReference type="PANTHER" id="PTHR43301">
    <property type="entry name" value="ARABINAN ENDO-1,5-ALPHA-L-ARABINOSIDASE"/>
    <property type="match status" value="1"/>
</dbReference>
<feature type="site" description="Important for catalytic activity, responsible for pKa modulation of the active site Glu and correct orientation of both the proton donor and substrate" evidence="6">
    <location>
        <position position="515"/>
    </location>
</feature>
<protein>
    <recommendedName>
        <fullName evidence="5">Endo-1,5-alpha-L-arabinanase A</fullName>
    </recommendedName>
</protein>
<feature type="signal peptide" evidence="7">
    <location>
        <begin position="1"/>
        <end position="19"/>
    </location>
</feature>
<comment type="similarity">
    <text evidence="2">Belongs to the glycosyl hydrolase 43 family.</text>
</comment>
<dbReference type="InParanoid" id="A0A136J8G6"/>
<dbReference type="InterPro" id="IPR006710">
    <property type="entry name" value="Glyco_hydro_43"/>
</dbReference>